<feature type="transmembrane region" description="Helical" evidence="1">
    <location>
        <begin position="21"/>
        <end position="42"/>
    </location>
</feature>
<reference evidence="3 4" key="1">
    <citation type="submission" date="2019-02" db="EMBL/GenBank/DDBJ databases">
        <title>Deep-cultivation of Planctomycetes and their phenomic and genomic characterization uncovers novel biology.</title>
        <authorList>
            <person name="Wiegand S."/>
            <person name="Jogler M."/>
            <person name="Boedeker C."/>
            <person name="Pinto D."/>
            <person name="Vollmers J."/>
            <person name="Rivas-Marin E."/>
            <person name="Kohn T."/>
            <person name="Peeters S.H."/>
            <person name="Heuer A."/>
            <person name="Rast P."/>
            <person name="Oberbeckmann S."/>
            <person name="Bunk B."/>
            <person name="Jeske O."/>
            <person name="Meyerdierks A."/>
            <person name="Storesund J.E."/>
            <person name="Kallscheuer N."/>
            <person name="Luecker S."/>
            <person name="Lage O.M."/>
            <person name="Pohl T."/>
            <person name="Merkel B.J."/>
            <person name="Hornburger P."/>
            <person name="Mueller R.-W."/>
            <person name="Bruemmer F."/>
            <person name="Labrenz M."/>
            <person name="Spormann A.M."/>
            <person name="Op den Camp H."/>
            <person name="Overmann J."/>
            <person name="Amann R."/>
            <person name="Jetten M.S.M."/>
            <person name="Mascher T."/>
            <person name="Medema M.H."/>
            <person name="Devos D.P."/>
            <person name="Kaster A.-K."/>
            <person name="Ovreas L."/>
            <person name="Rohde M."/>
            <person name="Galperin M.Y."/>
            <person name="Jogler C."/>
        </authorList>
    </citation>
    <scope>NUCLEOTIDE SEQUENCE [LARGE SCALE GENOMIC DNA]</scope>
    <source>
        <strain evidence="3 4">Pan181</strain>
    </source>
</reference>
<keyword evidence="1" id="KW-0472">Membrane</keyword>
<dbReference type="Gene3D" id="3.30.700.10">
    <property type="entry name" value="Glycoprotein, Type 4 Pilin"/>
    <property type="match status" value="1"/>
</dbReference>
<dbReference type="PROSITE" id="PS00409">
    <property type="entry name" value="PROKAR_NTER_METHYL"/>
    <property type="match status" value="1"/>
</dbReference>
<dbReference type="Pfam" id="PF07963">
    <property type="entry name" value="N_methyl"/>
    <property type="match status" value="1"/>
</dbReference>
<organism evidence="3 4">
    <name type="scientific">Aeoliella mucimassa</name>
    <dbReference type="NCBI Taxonomy" id="2527972"/>
    <lineage>
        <taxon>Bacteria</taxon>
        <taxon>Pseudomonadati</taxon>
        <taxon>Planctomycetota</taxon>
        <taxon>Planctomycetia</taxon>
        <taxon>Pirellulales</taxon>
        <taxon>Lacipirellulaceae</taxon>
        <taxon>Aeoliella</taxon>
    </lineage>
</organism>
<sequence>MDRRTLRRQSPRFPVVSGFTLVELLVVIAIIGILVALLLPAVQAAREAGRRSSCQNKMRQLAIAIQNFESAYGHFPEIPPAGLEGESFFIQILPFIEGSAVADKYDPNVQARKQLRNVFSQPEPTVLCPSDEPVQVLFAKGFDASNAGTGDTAYDYKGNYGINWGTSRFKQNMPVWNFTTQSNEPGEPGPFEPGKEIGFRRITDGSSNTLALIEMLAAPTGGQSEGVAGIDRRARIWIPGSATYQISTLLLPNSTACGGSGGGRGTGNTVVDPKTGCGKDMGFCIDRPDIGLPCNRGSDSVSDANSYTLAGRSHHPGGIDTARCDASVSFVSDDIDLPVWRALASRAGGEVVAK</sequence>
<keyword evidence="4" id="KW-1185">Reference proteome</keyword>
<dbReference type="Pfam" id="PF07596">
    <property type="entry name" value="SBP_bac_10"/>
    <property type="match status" value="1"/>
</dbReference>
<keyword evidence="1" id="KW-0812">Transmembrane</keyword>
<evidence type="ECO:0000256" key="1">
    <source>
        <dbReference type="SAM" id="Phobius"/>
    </source>
</evidence>
<keyword evidence="1" id="KW-1133">Transmembrane helix</keyword>
<dbReference type="PANTHER" id="PTHR30093:SF2">
    <property type="entry name" value="TYPE II SECRETION SYSTEM PROTEIN H"/>
    <property type="match status" value="1"/>
</dbReference>
<protein>
    <recommendedName>
        <fullName evidence="2">DUF1559 domain-containing protein</fullName>
    </recommendedName>
</protein>
<dbReference type="NCBIfam" id="TIGR02532">
    <property type="entry name" value="IV_pilin_GFxxxE"/>
    <property type="match status" value="1"/>
</dbReference>
<dbReference type="InterPro" id="IPR011453">
    <property type="entry name" value="DUF1559"/>
</dbReference>
<dbReference type="AlphaFoldDB" id="A0A518APD6"/>
<proteinExistence type="predicted"/>
<dbReference type="OrthoDB" id="270727at2"/>
<dbReference type="KEGG" id="amuc:Pan181_27960"/>
<dbReference type="PANTHER" id="PTHR30093">
    <property type="entry name" value="GENERAL SECRETION PATHWAY PROTEIN G"/>
    <property type="match status" value="1"/>
</dbReference>
<accession>A0A518APD6</accession>
<evidence type="ECO:0000313" key="4">
    <source>
        <dbReference type="Proteomes" id="UP000315750"/>
    </source>
</evidence>
<dbReference type="InterPro" id="IPR012902">
    <property type="entry name" value="N_methyl_site"/>
</dbReference>
<gene>
    <name evidence="3" type="ORF">Pan181_27960</name>
</gene>
<evidence type="ECO:0000313" key="3">
    <source>
        <dbReference type="EMBL" id="QDU56586.1"/>
    </source>
</evidence>
<dbReference type="Proteomes" id="UP000315750">
    <property type="component" value="Chromosome"/>
</dbReference>
<dbReference type="EMBL" id="CP036278">
    <property type="protein sequence ID" value="QDU56586.1"/>
    <property type="molecule type" value="Genomic_DNA"/>
</dbReference>
<dbReference type="SUPFAM" id="SSF54523">
    <property type="entry name" value="Pili subunits"/>
    <property type="match status" value="1"/>
</dbReference>
<dbReference type="RefSeq" id="WP_145252205.1">
    <property type="nucleotide sequence ID" value="NZ_CP036278.1"/>
</dbReference>
<evidence type="ECO:0000259" key="2">
    <source>
        <dbReference type="Pfam" id="PF07596"/>
    </source>
</evidence>
<name>A0A518APD6_9BACT</name>
<feature type="domain" description="DUF1559" evidence="2">
    <location>
        <begin position="43"/>
        <end position="337"/>
    </location>
</feature>
<dbReference type="InterPro" id="IPR045584">
    <property type="entry name" value="Pilin-like"/>
</dbReference>